<organism evidence="1 2">
    <name type="scientific">Paragonimus westermani</name>
    <dbReference type="NCBI Taxonomy" id="34504"/>
    <lineage>
        <taxon>Eukaryota</taxon>
        <taxon>Metazoa</taxon>
        <taxon>Spiralia</taxon>
        <taxon>Lophotrochozoa</taxon>
        <taxon>Platyhelminthes</taxon>
        <taxon>Trematoda</taxon>
        <taxon>Digenea</taxon>
        <taxon>Plagiorchiida</taxon>
        <taxon>Troglotremata</taxon>
        <taxon>Troglotrematidae</taxon>
        <taxon>Paragonimus</taxon>
    </lineage>
</organism>
<dbReference type="AlphaFoldDB" id="A0A5J4NR95"/>
<dbReference type="PANTHER" id="PTHR21301">
    <property type="entry name" value="REVERSE TRANSCRIPTASE"/>
    <property type="match status" value="1"/>
</dbReference>
<comment type="caution">
    <text evidence="1">The sequence shown here is derived from an EMBL/GenBank/DDBJ whole genome shotgun (WGS) entry which is preliminary data.</text>
</comment>
<gene>
    <name evidence="1" type="ORF">DEA37_0012317</name>
</gene>
<proteinExistence type="predicted"/>
<evidence type="ECO:0008006" key="3">
    <source>
        <dbReference type="Google" id="ProtNLM"/>
    </source>
</evidence>
<protein>
    <recommendedName>
        <fullName evidence="3">Reverse transcriptase domain-containing protein</fullName>
    </recommendedName>
</protein>
<accession>A0A5J4NR95</accession>
<dbReference type="PANTHER" id="PTHR21301:SF10">
    <property type="entry name" value="REVERSE TRANSCRIPTASE DOMAIN-CONTAINING PROTEIN"/>
    <property type="match status" value="1"/>
</dbReference>
<dbReference type="Proteomes" id="UP000324629">
    <property type="component" value="Unassembled WGS sequence"/>
</dbReference>
<sequence length="173" mass="19883">MVLCRGYLDDLFVITDSSANIVDILKEFSCTHPLVSFTSELESDETFCFQDVSLTTRTDRGLKRSVYHKTTWSGQYDNCYSFTKLKFRPNLTKYLAYKARKICSADVLEHQLQYAALTVHEYGYLGSIVTKHMKAVQISVGNQEFERKPTSMLLLHKEYKVAESLVRRPSSSI</sequence>
<evidence type="ECO:0000313" key="1">
    <source>
        <dbReference type="EMBL" id="KAA3678187.1"/>
    </source>
</evidence>
<name>A0A5J4NR95_9TREM</name>
<evidence type="ECO:0000313" key="2">
    <source>
        <dbReference type="Proteomes" id="UP000324629"/>
    </source>
</evidence>
<reference evidence="1 2" key="1">
    <citation type="journal article" date="2019" name="Gigascience">
        <title>Whole-genome sequence of the oriental lung fluke Paragonimus westermani.</title>
        <authorList>
            <person name="Oey H."/>
            <person name="Zakrzewski M."/>
            <person name="Narain K."/>
            <person name="Devi K.R."/>
            <person name="Agatsuma T."/>
            <person name="Nawaratna S."/>
            <person name="Gobert G.N."/>
            <person name="Jones M.K."/>
            <person name="Ragan M.A."/>
            <person name="McManus D.P."/>
            <person name="Krause L."/>
        </authorList>
    </citation>
    <scope>NUCLEOTIDE SEQUENCE [LARGE SCALE GENOMIC DNA]</scope>
    <source>
        <strain evidence="1 2">IND2009</strain>
    </source>
</reference>
<keyword evidence="2" id="KW-1185">Reference proteome</keyword>
<dbReference type="EMBL" id="QNGE01001191">
    <property type="protein sequence ID" value="KAA3678187.1"/>
    <property type="molecule type" value="Genomic_DNA"/>
</dbReference>